<organism evidence="2 3">
    <name type="scientific">Thermus brockianus</name>
    <dbReference type="NCBI Taxonomy" id="56956"/>
    <lineage>
        <taxon>Bacteria</taxon>
        <taxon>Thermotogati</taxon>
        <taxon>Deinococcota</taxon>
        <taxon>Deinococci</taxon>
        <taxon>Thermales</taxon>
        <taxon>Thermaceae</taxon>
        <taxon>Thermus</taxon>
    </lineage>
</organism>
<dbReference type="Pfam" id="PF14332">
    <property type="entry name" value="DUF4388"/>
    <property type="match status" value="1"/>
</dbReference>
<accession>A0ABM7XJU0</accession>
<sequence>MEGDFRLLGPIDLLQLLAQGGRTGLFQVETPGGVGEVYLERGRPVHAAFLGRVGREALLEVLALREGRFRFHLGGRAPLTTLSGPLEAYLLEAIRTLDERVEVGPFDLVRPSPRLGAVGATLDPVELALLEDLGQGKSPLDLVGPSRPLEEVLKRFGHLARLRLVEVSPRVPRTARLQVTLGKRGAQVEALLLKAWRAHYGAFTHVRVKGAKEAVLPVEGAEGLGVELRLAPELLLFHGLKVGEEVLVWPEV</sequence>
<reference evidence="2 3" key="1">
    <citation type="journal article" date="2022" name="Microbiol. Resour. Announc.">
        <title>Complete Genome Sequences of Thermus Strains Isolated from Senami Hot Spring in Japan.</title>
        <authorList>
            <person name="Miyazaki K."/>
        </authorList>
    </citation>
    <scope>NUCLEOTIDE SEQUENCE [LARGE SCALE GENOMIC DNA]</scope>
    <source>
        <strain evidence="2 3">SNM4-1</strain>
    </source>
</reference>
<dbReference type="RefSeq" id="WP_071677702.1">
    <property type="nucleotide sequence ID" value="NZ_AP025593.1"/>
</dbReference>
<keyword evidence="3" id="KW-1185">Reference proteome</keyword>
<dbReference type="PANTHER" id="PTHR36304">
    <property type="entry name" value="DOMAIN GTPASE-ACTIVATING PROTEIN, PUTATIVE-RELATED-RELATED"/>
    <property type="match status" value="1"/>
</dbReference>
<gene>
    <name evidence="2" type="ORF">TbrSNM41_13190</name>
</gene>
<dbReference type="Proteomes" id="UP000831120">
    <property type="component" value="Chromosome"/>
</dbReference>
<dbReference type="InterPro" id="IPR025497">
    <property type="entry name" value="PatA-like_N"/>
</dbReference>
<dbReference type="PANTHER" id="PTHR36304:SF4">
    <property type="entry name" value="DUF4388 DOMAIN-CONTAINING PROTEIN"/>
    <property type="match status" value="1"/>
</dbReference>
<name>A0ABM7XJU0_THEBO</name>
<evidence type="ECO:0000313" key="3">
    <source>
        <dbReference type="Proteomes" id="UP000831120"/>
    </source>
</evidence>
<dbReference type="EMBL" id="AP025593">
    <property type="protein sequence ID" value="BDG16585.1"/>
    <property type="molecule type" value="Genomic_DNA"/>
</dbReference>
<evidence type="ECO:0000313" key="2">
    <source>
        <dbReference type="EMBL" id="BDG16585.1"/>
    </source>
</evidence>
<feature type="domain" description="PatA-like N-terminal" evidence="1">
    <location>
        <begin position="2"/>
        <end position="100"/>
    </location>
</feature>
<proteinExistence type="predicted"/>
<evidence type="ECO:0000259" key="1">
    <source>
        <dbReference type="Pfam" id="PF14332"/>
    </source>
</evidence>
<protein>
    <recommendedName>
        <fullName evidence="1">PatA-like N-terminal domain-containing protein</fullName>
    </recommendedName>
</protein>